<reference evidence="2" key="1">
    <citation type="submission" date="2013-05" db="EMBL/GenBank/DDBJ databases">
        <authorList>
            <person name="Harkins D.M."/>
            <person name="Durkin A.S."/>
            <person name="Brinkac L.M."/>
            <person name="Haft D.H."/>
            <person name="Selengut J.D."/>
            <person name="Sanka R."/>
            <person name="DePew J."/>
            <person name="Purushe J."/>
            <person name="Hartskeerl R.A."/>
            <person name="Ahmed A."/>
            <person name="van der Linden H."/>
            <person name="Goris M.G.A."/>
            <person name="Vinetz J.M."/>
            <person name="Sutton G.G."/>
            <person name="Nierman W.C."/>
            <person name="Fouts D.E."/>
        </authorList>
    </citation>
    <scope>NUCLEOTIDE SEQUENCE [LARGE SCALE GENOMIC DNA]</scope>
    <source>
        <strain evidence="2">L 60</strain>
    </source>
</reference>
<organism evidence="2 3">
    <name type="scientific">Leptospira alexanderi serovar Manhao 3 str. L 60</name>
    <dbReference type="NCBI Taxonomy" id="1049759"/>
    <lineage>
        <taxon>Bacteria</taxon>
        <taxon>Pseudomonadati</taxon>
        <taxon>Spirochaetota</taxon>
        <taxon>Spirochaetia</taxon>
        <taxon>Leptospirales</taxon>
        <taxon>Leptospiraceae</taxon>
        <taxon>Leptospira</taxon>
    </lineage>
</organism>
<dbReference type="EMBL" id="AHMT02000005">
    <property type="protein sequence ID" value="EQA64465.1"/>
    <property type="molecule type" value="Genomic_DNA"/>
</dbReference>
<keyword evidence="3" id="KW-1185">Reference proteome</keyword>
<keyword evidence="1" id="KW-1133">Transmembrane helix</keyword>
<evidence type="ECO:0000313" key="3">
    <source>
        <dbReference type="Proteomes" id="UP000018747"/>
    </source>
</evidence>
<protein>
    <submittedName>
        <fullName evidence="2">Uncharacterized protein</fullName>
    </submittedName>
</protein>
<keyword evidence="1" id="KW-0472">Membrane</keyword>
<comment type="caution">
    <text evidence="2">The sequence shown here is derived from an EMBL/GenBank/DDBJ whole genome shotgun (WGS) entry which is preliminary data.</text>
</comment>
<keyword evidence="1" id="KW-0812">Transmembrane</keyword>
<gene>
    <name evidence="2" type="ORF">LEP1GSC062_0556</name>
</gene>
<dbReference type="Proteomes" id="UP000018747">
    <property type="component" value="Unassembled WGS sequence"/>
</dbReference>
<feature type="transmembrane region" description="Helical" evidence="1">
    <location>
        <begin position="20"/>
        <end position="36"/>
    </location>
</feature>
<evidence type="ECO:0000313" key="2">
    <source>
        <dbReference type="EMBL" id="EQA64465.1"/>
    </source>
</evidence>
<accession>V6I2K4</accession>
<sequence length="76" mass="8955">MKLWLGVTPAKHRLKEMKHYLKILFLIPIFLVSVRLNSESFIDKLKEGDLIFQETFSEQGKAITHSYIMECPKFRA</sequence>
<name>V6I2K4_9LEPT</name>
<dbReference type="AlphaFoldDB" id="V6I2K4"/>
<evidence type="ECO:0000256" key="1">
    <source>
        <dbReference type="SAM" id="Phobius"/>
    </source>
</evidence>
<proteinExistence type="predicted"/>